<sequence length="266" mass="30382">MKLFKIAFLFVFLFPDYASAKISPLTQDDCQKMKLSDVITKSNPVSCNRLNVVNFTYIDFSGNENLGEIVVLDIFSPQVENIFHELLSARFPIHKALAIEHYHGDDNASMRDNNTSAFNGRKITGASSWSKHAYGAAIDINPVQNPFLGFKHGVPYVFPEGSEEKYLNRIEKRPGKIVREGMAEKVLDVFFSNGFMRWGGYWDTPIDYQHFEVGSAEFIEELLKKPLSIAREEFKSYGDKYKACMKNLTQHNMDIVRAICVEKNIK</sequence>
<reference evidence="3 4" key="1">
    <citation type="submission" date="2023-02" db="EMBL/GenBank/DDBJ databases">
        <title>Entomopathogenic bacteria.</title>
        <authorList>
            <person name="Machado R.A."/>
        </authorList>
    </citation>
    <scope>NUCLEOTIDE SEQUENCE [LARGE SCALE GENOMIC DNA]</scope>
    <source>
        <strain evidence="3 4">XENO-10</strain>
    </source>
</reference>
<protein>
    <submittedName>
        <fullName evidence="3">M15 family metallopeptidase</fullName>
    </submittedName>
</protein>
<dbReference type="InterPro" id="IPR039561">
    <property type="entry name" value="Peptidase_M15C"/>
</dbReference>
<accession>A0ABT5LJH8</accession>
<evidence type="ECO:0000313" key="4">
    <source>
        <dbReference type="Proteomes" id="UP001217178"/>
    </source>
</evidence>
<dbReference type="RefSeq" id="WP_273555333.1">
    <property type="nucleotide sequence ID" value="NZ_JAQRFI010000026.1"/>
</dbReference>
<dbReference type="Gene3D" id="3.30.1380.10">
    <property type="match status" value="1"/>
</dbReference>
<gene>
    <name evidence="3" type="ORF">PSI23_12105</name>
</gene>
<feature type="signal peptide" evidence="1">
    <location>
        <begin position="1"/>
        <end position="20"/>
    </location>
</feature>
<proteinExistence type="predicted"/>
<comment type="caution">
    <text evidence="3">The sequence shown here is derived from an EMBL/GenBank/DDBJ whole genome shotgun (WGS) entry which is preliminary data.</text>
</comment>
<evidence type="ECO:0000256" key="1">
    <source>
        <dbReference type="SAM" id="SignalP"/>
    </source>
</evidence>
<keyword evidence="1" id="KW-0732">Signal</keyword>
<dbReference type="SUPFAM" id="SSF55166">
    <property type="entry name" value="Hedgehog/DD-peptidase"/>
    <property type="match status" value="1"/>
</dbReference>
<evidence type="ECO:0000259" key="2">
    <source>
        <dbReference type="Pfam" id="PF13539"/>
    </source>
</evidence>
<feature type="chain" id="PRO_5047530924" evidence="1">
    <location>
        <begin position="21"/>
        <end position="266"/>
    </location>
</feature>
<feature type="domain" description="Peptidase M15C" evidence="2">
    <location>
        <begin position="124"/>
        <end position="213"/>
    </location>
</feature>
<dbReference type="Proteomes" id="UP001217178">
    <property type="component" value="Unassembled WGS sequence"/>
</dbReference>
<dbReference type="InterPro" id="IPR009045">
    <property type="entry name" value="Zn_M74/Hedgehog-like"/>
</dbReference>
<keyword evidence="4" id="KW-1185">Reference proteome</keyword>
<dbReference type="EMBL" id="JAQRFI010000026">
    <property type="protein sequence ID" value="MDC9590024.1"/>
    <property type="molecule type" value="Genomic_DNA"/>
</dbReference>
<organism evidence="3 4">
    <name type="scientific">Xenorhabdus yunnanensis</name>
    <dbReference type="NCBI Taxonomy" id="3025878"/>
    <lineage>
        <taxon>Bacteria</taxon>
        <taxon>Pseudomonadati</taxon>
        <taxon>Pseudomonadota</taxon>
        <taxon>Gammaproteobacteria</taxon>
        <taxon>Enterobacterales</taxon>
        <taxon>Morganellaceae</taxon>
        <taxon>Xenorhabdus</taxon>
    </lineage>
</organism>
<evidence type="ECO:0000313" key="3">
    <source>
        <dbReference type="EMBL" id="MDC9590024.1"/>
    </source>
</evidence>
<name>A0ABT5LJH8_9GAMM</name>
<dbReference type="Pfam" id="PF13539">
    <property type="entry name" value="Peptidase_M15_4"/>
    <property type="match status" value="1"/>
</dbReference>